<dbReference type="Proteomes" id="UP000659496">
    <property type="component" value="Unassembled WGS sequence"/>
</dbReference>
<dbReference type="RefSeq" id="WP_191690540.1">
    <property type="nucleotide sequence ID" value="NZ_JACSQY010000008.1"/>
</dbReference>
<dbReference type="EMBL" id="JACSQY010000008">
    <property type="protein sequence ID" value="MBD7908922.1"/>
    <property type="molecule type" value="Genomic_DNA"/>
</dbReference>
<organism evidence="1 2">
    <name type="scientific">Sporosarcina gallistercoris</name>
    <dbReference type="NCBI Taxonomy" id="2762245"/>
    <lineage>
        <taxon>Bacteria</taxon>
        <taxon>Bacillati</taxon>
        <taxon>Bacillota</taxon>
        <taxon>Bacilli</taxon>
        <taxon>Bacillales</taxon>
        <taxon>Caryophanaceae</taxon>
        <taxon>Sporosarcina</taxon>
    </lineage>
</organism>
<accession>A0ABR8PL77</accession>
<evidence type="ECO:0000313" key="2">
    <source>
        <dbReference type="Proteomes" id="UP000659496"/>
    </source>
</evidence>
<keyword evidence="2" id="KW-1185">Reference proteome</keyword>
<evidence type="ECO:0000313" key="1">
    <source>
        <dbReference type="EMBL" id="MBD7908922.1"/>
    </source>
</evidence>
<comment type="caution">
    <text evidence="1">The sequence shown here is derived from an EMBL/GenBank/DDBJ whole genome shotgun (WGS) entry which is preliminary data.</text>
</comment>
<sequence>MQNVLMQIPSGTVVTLGTTDSTSGNLSNVTLQSVANYLVTVTQGSNVVVVPICKVTGVSGRNDAADIINDITLEPRKEGTGECACCEDPIGSYLSSISEADIDVIGPAFNNIQNATILEVGEGIVKVDAPGLEVAALSTCQISLITNPIS</sequence>
<name>A0ABR8PL77_9BACL</name>
<protein>
    <submittedName>
        <fullName evidence="1">Uncharacterized protein</fullName>
    </submittedName>
</protein>
<gene>
    <name evidence="1" type="ORF">H9659_11320</name>
</gene>
<reference evidence="1 2" key="1">
    <citation type="submission" date="2020-08" db="EMBL/GenBank/DDBJ databases">
        <title>A Genomic Blueprint of the Chicken Gut Microbiome.</title>
        <authorList>
            <person name="Gilroy R."/>
            <person name="Ravi A."/>
            <person name="Getino M."/>
            <person name="Pursley I."/>
            <person name="Horton D.L."/>
            <person name="Alikhan N.-F."/>
            <person name="Baker D."/>
            <person name="Gharbi K."/>
            <person name="Hall N."/>
            <person name="Watson M."/>
            <person name="Adriaenssens E.M."/>
            <person name="Foster-Nyarko E."/>
            <person name="Jarju S."/>
            <person name="Secka A."/>
            <person name="Antonio M."/>
            <person name="Oren A."/>
            <person name="Chaudhuri R."/>
            <person name="La Ragione R.M."/>
            <person name="Hildebrand F."/>
            <person name="Pallen M.J."/>
        </authorList>
    </citation>
    <scope>NUCLEOTIDE SEQUENCE [LARGE SCALE GENOMIC DNA]</scope>
    <source>
        <strain evidence="1 2">Sa3CUA8</strain>
    </source>
</reference>
<proteinExistence type="predicted"/>